<sequence length="155" mass="16715">MEGGWPGPPHRAGDAPRLCLPALSSPSPCLASLLRAPQRHPRQARRDRAGGGDYSSQRSKPGSRTESRRGLGSSLQKRSGVGIAADREHRSRAWLARRGPAGGTDLLGPGVLARWRRLLRGRRAKEKQQLRAGKMQEAARRLAGGCPPSSPPLQI</sequence>
<keyword evidence="2" id="KW-1185">Reference proteome</keyword>
<comment type="caution">
    <text evidence="1">The sequence shown here is derived from an EMBL/GenBank/DDBJ whole genome shotgun (WGS) entry which is preliminary data.</text>
</comment>
<evidence type="ECO:0000313" key="2">
    <source>
        <dbReference type="Proteomes" id="UP000827872"/>
    </source>
</evidence>
<proteinExistence type="predicted"/>
<name>A0ACB8EJQ3_9SAUR</name>
<protein>
    <submittedName>
        <fullName evidence="1">Uncharacterized protein</fullName>
    </submittedName>
</protein>
<dbReference type="EMBL" id="CM037616">
    <property type="protein sequence ID" value="KAH7992864.1"/>
    <property type="molecule type" value="Genomic_DNA"/>
</dbReference>
<accession>A0ACB8EJQ3</accession>
<dbReference type="Proteomes" id="UP000827872">
    <property type="component" value="Linkage Group LG03"/>
</dbReference>
<organism evidence="1 2">
    <name type="scientific">Sphaerodactylus townsendi</name>
    <dbReference type="NCBI Taxonomy" id="933632"/>
    <lineage>
        <taxon>Eukaryota</taxon>
        <taxon>Metazoa</taxon>
        <taxon>Chordata</taxon>
        <taxon>Craniata</taxon>
        <taxon>Vertebrata</taxon>
        <taxon>Euteleostomi</taxon>
        <taxon>Lepidosauria</taxon>
        <taxon>Squamata</taxon>
        <taxon>Bifurcata</taxon>
        <taxon>Gekkota</taxon>
        <taxon>Sphaerodactylidae</taxon>
        <taxon>Sphaerodactylus</taxon>
    </lineage>
</organism>
<evidence type="ECO:0000313" key="1">
    <source>
        <dbReference type="EMBL" id="KAH7992864.1"/>
    </source>
</evidence>
<reference evidence="1" key="1">
    <citation type="submission" date="2021-08" db="EMBL/GenBank/DDBJ databases">
        <title>The first chromosome-level gecko genome reveals the dynamic sex chromosomes of Neotropical dwarf geckos (Sphaerodactylidae: Sphaerodactylus).</title>
        <authorList>
            <person name="Pinto B.J."/>
            <person name="Keating S.E."/>
            <person name="Gamble T."/>
        </authorList>
    </citation>
    <scope>NUCLEOTIDE SEQUENCE</scope>
    <source>
        <strain evidence="1">TG3544</strain>
    </source>
</reference>
<gene>
    <name evidence="1" type="ORF">K3G42_027634</name>
</gene>